<evidence type="ECO:0000256" key="1">
    <source>
        <dbReference type="SAM" id="Phobius"/>
    </source>
</evidence>
<dbReference type="Pfam" id="PF05024">
    <property type="entry name" value="Gpi1"/>
    <property type="match status" value="1"/>
</dbReference>
<feature type="transmembrane region" description="Helical" evidence="1">
    <location>
        <begin position="216"/>
        <end position="236"/>
    </location>
</feature>
<dbReference type="PANTHER" id="PTHR21329:SF3">
    <property type="entry name" value="PHOSPHATIDYLINOSITOL N-ACETYLGLUCOSAMINYLTRANSFERASE SUBUNIT Q"/>
    <property type="match status" value="1"/>
</dbReference>
<dbReference type="Proteomes" id="UP000663840">
    <property type="component" value="Unassembled WGS sequence"/>
</dbReference>
<dbReference type="PANTHER" id="PTHR21329">
    <property type="entry name" value="PHOSPHATIDYLINOSITOL N-ACETYLGLUCOSAMINYLTRANSFERASE SUBUNIT Q-RELATED"/>
    <property type="match status" value="1"/>
</dbReference>
<organism evidence="2 3">
    <name type="scientific">Rhizoctonia solani</name>
    <dbReference type="NCBI Taxonomy" id="456999"/>
    <lineage>
        <taxon>Eukaryota</taxon>
        <taxon>Fungi</taxon>
        <taxon>Dikarya</taxon>
        <taxon>Basidiomycota</taxon>
        <taxon>Agaricomycotina</taxon>
        <taxon>Agaricomycetes</taxon>
        <taxon>Cantharellales</taxon>
        <taxon>Ceratobasidiaceae</taxon>
        <taxon>Rhizoctonia</taxon>
    </lineage>
</organism>
<dbReference type="GO" id="GO:0005783">
    <property type="term" value="C:endoplasmic reticulum"/>
    <property type="evidence" value="ECO:0007669"/>
    <property type="project" value="TreeGrafter"/>
</dbReference>
<feature type="transmembrane region" description="Helical" evidence="1">
    <location>
        <begin position="248"/>
        <end position="275"/>
    </location>
</feature>
<feature type="transmembrane region" description="Helical" evidence="1">
    <location>
        <begin position="326"/>
        <end position="350"/>
    </location>
</feature>
<keyword evidence="1" id="KW-0472">Membrane</keyword>
<name>A0A8H3AR66_9AGAM</name>
<dbReference type="AlphaFoldDB" id="A0A8H3AR66"/>
<feature type="transmembrane region" description="Helical" evidence="1">
    <location>
        <begin position="296"/>
        <end position="320"/>
    </location>
</feature>
<keyword evidence="1" id="KW-0812">Transmembrane</keyword>
<gene>
    <name evidence="2" type="ORF">RDB_LOCUS76025</name>
</gene>
<comment type="caution">
    <text evidence="2">The sequence shown here is derived from an EMBL/GenBank/DDBJ whole genome shotgun (WGS) entry which is preliminary data.</text>
</comment>
<dbReference type="GO" id="GO:0006506">
    <property type="term" value="P:GPI anchor biosynthetic process"/>
    <property type="evidence" value="ECO:0007669"/>
    <property type="project" value="InterPro"/>
</dbReference>
<evidence type="ECO:0000313" key="3">
    <source>
        <dbReference type="Proteomes" id="UP000663840"/>
    </source>
</evidence>
<dbReference type="EMBL" id="CAJMWR010002070">
    <property type="protein sequence ID" value="CAE6439258.1"/>
    <property type="molecule type" value="Genomic_DNA"/>
</dbReference>
<reference evidence="2" key="1">
    <citation type="submission" date="2021-01" db="EMBL/GenBank/DDBJ databases">
        <authorList>
            <person name="Kaushik A."/>
        </authorList>
    </citation>
    <scope>NUCLEOTIDE SEQUENCE</scope>
    <source>
        <strain evidence="2">AG1-1A</strain>
    </source>
</reference>
<proteinExistence type="predicted"/>
<protein>
    <recommendedName>
        <fullName evidence="4">N-acetylglucosaminyl-phosphatidylinositol biosynthetic protein gpi1 [Schizosaccharomyces pombe 972h-]</fullName>
    </recommendedName>
</protein>
<accession>A0A8H3AR66</accession>
<dbReference type="InterPro" id="IPR007720">
    <property type="entry name" value="PigQ/GPI1"/>
</dbReference>
<sequence length="445" mass="49846">MPSMDTILNHVNLTSLMDQLVQGKIADSSLIGSEKVLTKRETCVRQLGVWSALIIASLAPFELLGAVCNAPMPAVYSESMLLKDMSATLQQVDVRLEQILNAGEQYKATKPGNVQDIARSTARYINFFNCVWLIANDVIIGTALGGFICDNKDVLAQLASNFIQNYFIVQLRESLYWLDSWPIGLKLNTELSGFLCSSFSTVIDHWERIFQEVAPYFPSLLYCIGSVGVLGTTMILSLTSDVLSLLTLHTYVCYFLATTVFARLLKLLGSLFNLFRGKRRNILRNRTDAWNYDMDQLMLGTILFTLVTFLFPTMAVYYMLFTLTRLGIIGMQACLETILAFLNHFPLFALMLRIKDPARLPGGIELRVESYGASSPTIPSVRLILVNKPIPFSQIFFQHIIVWSKLSSHYSPLRLLKCALTGTLITPISRYSIRFALPSSDPPVS</sequence>
<evidence type="ECO:0008006" key="4">
    <source>
        <dbReference type="Google" id="ProtNLM"/>
    </source>
</evidence>
<keyword evidence="1" id="KW-1133">Transmembrane helix</keyword>
<evidence type="ECO:0000313" key="2">
    <source>
        <dbReference type="EMBL" id="CAE6439258.1"/>
    </source>
</evidence>
<dbReference type="GO" id="GO:0016020">
    <property type="term" value="C:membrane"/>
    <property type="evidence" value="ECO:0007669"/>
    <property type="project" value="InterPro"/>
</dbReference>